<dbReference type="InterPro" id="IPR004090">
    <property type="entry name" value="Chemotax_Me-accpt_rcpt"/>
</dbReference>
<proteinExistence type="inferred from homology"/>
<dbReference type="SMART" id="SM00304">
    <property type="entry name" value="HAMP"/>
    <property type="match status" value="1"/>
</dbReference>
<name>A0A1J5RCP9_9ZZZZ</name>
<dbReference type="GO" id="GO:0007165">
    <property type="term" value="P:signal transduction"/>
    <property type="evidence" value="ECO:0007669"/>
    <property type="project" value="InterPro"/>
</dbReference>
<comment type="similarity">
    <text evidence="2">Belongs to the methyl-accepting chemotaxis (MCP) protein family.</text>
</comment>
<evidence type="ECO:0000256" key="3">
    <source>
        <dbReference type="SAM" id="Coils"/>
    </source>
</evidence>
<dbReference type="PANTHER" id="PTHR43531">
    <property type="entry name" value="PROTEIN ICFG"/>
    <property type="match status" value="1"/>
</dbReference>
<feature type="transmembrane region" description="Helical" evidence="4">
    <location>
        <begin position="187"/>
        <end position="209"/>
    </location>
</feature>
<feature type="coiled-coil region" evidence="3">
    <location>
        <begin position="461"/>
        <end position="499"/>
    </location>
</feature>
<evidence type="ECO:0000256" key="1">
    <source>
        <dbReference type="ARBA" id="ARBA00022500"/>
    </source>
</evidence>
<dbReference type="PROSITE" id="PS50885">
    <property type="entry name" value="HAMP"/>
    <property type="match status" value="1"/>
</dbReference>
<feature type="domain" description="HAMP" evidence="6">
    <location>
        <begin position="211"/>
        <end position="263"/>
    </location>
</feature>
<dbReference type="EMBL" id="MLJW01000198">
    <property type="protein sequence ID" value="OIQ93872.1"/>
    <property type="molecule type" value="Genomic_DNA"/>
</dbReference>
<dbReference type="InterPro" id="IPR051310">
    <property type="entry name" value="MCP_chemotaxis"/>
</dbReference>
<reference evidence="7" key="1">
    <citation type="submission" date="2016-10" db="EMBL/GenBank/DDBJ databases">
        <title>Sequence of Gallionella enrichment culture.</title>
        <authorList>
            <person name="Poehlein A."/>
            <person name="Muehling M."/>
            <person name="Daniel R."/>
        </authorList>
    </citation>
    <scope>NUCLEOTIDE SEQUENCE</scope>
</reference>
<dbReference type="InterPro" id="IPR004089">
    <property type="entry name" value="MCPsignal_dom"/>
</dbReference>
<keyword evidence="4" id="KW-1133">Transmembrane helix</keyword>
<keyword evidence="3" id="KW-0175">Coiled coil</keyword>
<dbReference type="PROSITE" id="PS50111">
    <property type="entry name" value="CHEMOTAXIS_TRANSDUC_2"/>
    <property type="match status" value="1"/>
</dbReference>
<keyword evidence="4" id="KW-0812">Transmembrane</keyword>
<dbReference type="SMART" id="SM00283">
    <property type="entry name" value="MA"/>
    <property type="match status" value="1"/>
</dbReference>
<dbReference type="GO" id="GO:0005886">
    <property type="term" value="C:plasma membrane"/>
    <property type="evidence" value="ECO:0007669"/>
    <property type="project" value="TreeGrafter"/>
</dbReference>
<dbReference type="AlphaFoldDB" id="A0A1J5RCP9"/>
<dbReference type="Pfam" id="PF12729">
    <property type="entry name" value="4HB_MCP_1"/>
    <property type="match status" value="1"/>
</dbReference>
<dbReference type="Pfam" id="PF00015">
    <property type="entry name" value="MCPsignal"/>
    <property type="match status" value="1"/>
</dbReference>
<keyword evidence="4" id="KW-0472">Membrane</keyword>
<sequence>MFGNLKIGQRLGMAFGIEIVMLALVLGLGLHGMTTMKSRIGDIVGDNNVKMALANDLLDIQQQESIVVRNVGLLSDPAEMKLQQQRLTSIGAQFHSDIERLRAMSLAPQARTLVDQIDQLEAAGTPAINQAMQYGLANDTADAVKTIMTVVKPAQDHESSVVQALGSFQKQQNKRAAATAATAYQRAWMMMVVAGTLALAASIAFGVWITRSITRPLRDAVAAADRVAAGDLTVEIKHHGTDETGQLLAALRHMVDKLTTTLTAIRGAANNMAAASEEVSATSQTLSQGASEQAASVEETSATLEQFGASVQQNAGNAQQTAVMSQEAASQAQQGGEAVRKTVEDMRAIAEQISIIDDIAYQTNMLALNAAIEAARAGEHGKGFAVVAAEVRKLAERAQASSKEIGELSRGSVEQAEAAGKLLIAMVPAIAKTADLVAEINAASNEQSSGIGQINAAIAQINTATQQSASASEELAATSEEMSAQAQELQRNVAQFRLTGDALDAASRAAAPRTPAAPARAPRLAASGDGAFVQF</sequence>
<organism evidence="7">
    <name type="scientific">mine drainage metagenome</name>
    <dbReference type="NCBI Taxonomy" id="410659"/>
    <lineage>
        <taxon>unclassified sequences</taxon>
        <taxon>metagenomes</taxon>
        <taxon>ecological metagenomes</taxon>
    </lineage>
</organism>
<keyword evidence="1" id="KW-0145">Chemotaxis</keyword>
<dbReference type="InterPro" id="IPR047347">
    <property type="entry name" value="YvaQ-like_sensor"/>
</dbReference>
<dbReference type="Pfam" id="PF00672">
    <property type="entry name" value="HAMP"/>
    <property type="match status" value="1"/>
</dbReference>
<feature type="domain" description="Methyl-accepting transducer" evidence="5">
    <location>
        <begin position="268"/>
        <end position="483"/>
    </location>
</feature>
<dbReference type="InterPro" id="IPR024478">
    <property type="entry name" value="HlyB_4HB_MCP"/>
</dbReference>
<dbReference type="PANTHER" id="PTHR43531:SF11">
    <property type="entry name" value="METHYL-ACCEPTING CHEMOTAXIS PROTEIN 3"/>
    <property type="match status" value="1"/>
</dbReference>
<dbReference type="GO" id="GO:0004888">
    <property type="term" value="F:transmembrane signaling receptor activity"/>
    <property type="evidence" value="ECO:0007669"/>
    <property type="project" value="InterPro"/>
</dbReference>
<evidence type="ECO:0000259" key="5">
    <source>
        <dbReference type="PROSITE" id="PS50111"/>
    </source>
</evidence>
<dbReference type="SUPFAM" id="SSF58104">
    <property type="entry name" value="Methyl-accepting chemotaxis protein (MCP) signaling domain"/>
    <property type="match status" value="1"/>
</dbReference>
<accession>A0A1J5RCP9</accession>
<evidence type="ECO:0000259" key="6">
    <source>
        <dbReference type="PROSITE" id="PS50885"/>
    </source>
</evidence>
<dbReference type="CDD" id="cd06225">
    <property type="entry name" value="HAMP"/>
    <property type="match status" value="1"/>
</dbReference>
<evidence type="ECO:0000313" key="7">
    <source>
        <dbReference type="EMBL" id="OIQ93872.1"/>
    </source>
</evidence>
<evidence type="ECO:0000256" key="4">
    <source>
        <dbReference type="SAM" id="Phobius"/>
    </source>
</evidence>
<dbReference type="PRINTS" id="PR00260">
    <property type="entry name" value="CHEMTRNSDUCR"/>
</dbReference>
<dbReference type="CDD" id="cd19411">
    <property type="entry name" value="MCP2201-like_sensor"/>
    <property type="match status" value="1"/>
</dbReference>
<evidence type="ECO:0000256" key="2">
    <source>
        <dbReference type="ARBA" id="ARBA00029447"/>
    </source>
</evidence>
<gene>
    <name evidence="7" type="primary">tsr_8</name>
    <name evidence="7" type="ORF">GALL_241590</name>
</gene>
<protein>
    <submittedName>
        <fullName evidence="7">Methyl-accepting chemotaxis protein I</fullName>
    </submittedName>
</protein>
<dbReference type="FunFam" id="1.10.287.950:FF:000001">
    <property type="entry name" value="Methyl-accepting chemotaxis sensory transducer"/>
    <property type="match status" value="1"/>
</dbReference>
<dbReference type="Gene3D" id="1.10.287.950">
    <property type="entry name" value="Methyl-accepting chemotaxis protein"/>
    <property type="match status" value="1"/>
</dbReference>
<feature type="transmembrane region" description="Helical" evidence="4">
    <location>
        <begin position="12"/>
        <end position="30"/>
    </location>
</feature>
<dbReference type="InterPro" id="IPR003660">
    <property type="entry name" value="HAMP_dom"/>
</dbReference>
<comment type="caution">
    <text evidence="7">The sequence shown here is derived from an EMBL/GenBank/DDBJ whole genome shotgun (WGS) entry which is preliminary data.</text>
</comment>
<dbReference type="GO" id="GO:0006935">
    <property type="term" value="P:chemotaxis"/>
    <property type="evidence" value="ECO:0007669"/>
    <property type="project" value="UniProtKB-KW"/>
</dbReference>